<dbReference type="STRING" id="936154.STP_0764"/>
<dbReference type="PANTHER" id="PTHR12561">
    <property type="entry name" value="LIPOATE-PROTEIN LIGASE"/>
    <property type="match status" value="1"/>
</dbReference>
<accession>A0A0E2UA82</accession>
<dbReference type="PROSITE" id="PS51733">
    <property type="entry name" value="BPL_LPL_CATALYTIC"/>
    <property type="match status" value="1"/>
</dbReference>
<reference evidence="8 9" key="1">
    <citation type="submission" date="2016-06" db="EMBL/GenBank/DDBJ databases">
        <authorList>
            <person name="Haines A.N."/>
            <person name="Council K.R."/>
        </authorList>
    </citation>
    <scope>NUCLEOTIDE SEQUENCE [LARGE SCALE GENOMIC DNA]</scope>
    <source>
        <strain evidence="8 9">SP158-29</strain>
    </source>
</reference>
<dbReference type="eggNOG" id="COG0095">
    <property type="taxonomic scope" value="Bacteria"/>
</dbReference>
<dbReference type="GO" id="GO:0009249">
    <property type="term" value="P:protein lipoylation"/>
    <property type="evidence" value="ECO:0007669"/>
    <property type="project" value="InterPro"/>
</dbReference>
<protein>
    <recommendedName>
        <fullName evidence="3">lipoate--protein ligase</fullName>
        <ecNumber evidence="3">6.3.1.20</ecNumber>
    </recommendedName>
</protein>
<dbReference type="SUPFAM" id="SSF82649">
    <property type="entry name" value="SufE/NifU"/>
    <property type="match status" value="1"/>
</dbReference>
<dbReference type="EMBL" id="NSGR01000008">
    <property type="protein sequence ID" value="PCH12395.1"/>
    <property type="molecule type" value="Genomic_DNA"/>
</dbReference>
<dbReference type="GO" id="GO:0016979">
    <property type="term" value="F:lipoate-protein ligase activity"/>
    <property type="evidence" value="ECO:0007669"/>
    <property type="project" value="UniProtKB-EC"/>
</dbReference>
<dbReference type="Gene3D" id="3.30.930.10">
    <property type="entry name" value="Bira Bifunctional Protein, Domain 2"/>
    <property type="match status" value="1"/>
</dbReference>
<sequence length="295" mass="33847">MKLYLSDRLNPYENIAFEKHLLDLKEEALFLWVNQPSVIIGRNQNPYAEVDMEYLKENKICLVRRYSGGGAVYHDQGNLNYSYISTEESTEEIINLIQKVLETKGIIVEKNGRNDLTVDGKKISGMAYLIENEWVLHHGTCLVDLNEAVLCKVLKPSKIKLQSKGITSVKSRVLNLNQKNRELSSSNLIASFCQVLNQEPILPDWTDDIIDQAKYLSSEEWIFAQSPDFTAQIEEKTVSGLFQVFIETKDNKIKAIKVYTDSLNPRFSDENFNTFIGNDYNPENNDKIVELIRLL</sequence>
<dbReference type="PANTHER" id="PTHR12561:SF3">
    <property type="entry name" value="LIPOYLTRANSFERASE 1, MITOCHONDRIAL"/>
    <property type="match status" value="1"/>
</dbReference>
<evidence type="ECO:0000313" key="8">
    <source>
        <dbReference type="EMBL" id="PCH12395.1"/>
    </source>
</evidence>
<comment type="catalytic activity">
    <reaction evidence="7">
        <text>L-lysyl-[lipoyl-carrier protein] + (R)-lipoate + ATP = N(6)-[(R)-lipoyl]-L-lysyl-[lipoyl-carrier protein] + AMP + diphosphate + H(+)</text>
        <dbReference type="Rhea" id="RHEA:49288"/>
        <dbReference type="Rhea" id="RHEA-COMP:10500"/>
        <dbReference type="Rhea" id="RHEA-COMP:10502"/>
        <dbReference type="ChEBI" id="CHEBI:15378"/>
        <dbReference type="ChEBI" id="CHEBI:29969"/>
        <dbReference type="ChEBI" id="CHEBI:30616"/>
        <dbReference type="ChEBI" id="CHEBI:33019"/>
        <dbReference type="ChEBI" id="CHEBI:83088"/>
        <dbReference type="ChEBI" id="CHEBI:83099"/>
        <dbReference type="ChEBI" id="CHEBI:456215"/>
        <dbReference type="EC" id="6.3.1.20"/>
    </reaction>
</comment>
<evidence type="ECO:0000256" key="4">
    <source>
        <dbReference type="ARBA" id="ARBA00022598"/>
    </source>
</evidence>
<dbReference type="GO" id="GO:0005737">
    <property type="term" value="C:cytoplasm"/>
    <property type="evidence" value="ECO:0007669"/>
    <property type="project" value="TreeGrafter"/>
</dbReference>
<dbReference type="InterPro" id="IPR019491">
    <property type="entry name" value="Lipoate_protein_ligase_C"/>
</dbReference>
<dbReference type="UniPathway" id="UPA00537">
    <property type="reaction ID" value="UER00594"/>
</dbReference>
<dbReference type="Gene3D" id="3.30.390.50">
    <property type="entry name" value="CO dehydrogenase flavoprotein, C-terminal domain"/>
    <property type="match status" value="1"/>
</dbReference>
<keyword evidence="5" id="KW-0547">Nucleotide-binding</keyword>
<dbReference type="OMA" id="FRITGGW"/>
<evidence type="ECO:0000256" key="7">
    <source>
        <dbReference type="ARBA" id="ARBA00048037"/>
    </source>
</evidence>
<keyword evidence="4 8" id="KW-0436">Ligase</keyword>
<comment type="caution">
    <text evidence="8">The sequence shown here is derived from an EMBL/GenBank/DDBJ whole genome shotgun (WGS) entry which is preliminary data.</text>
</comment>
<evidence type="ECO:0000256" key="5">
    <source>
        <dbReference type="ARBA" id="ARBA00022741"/>
    </source>
</evidence>
<dbReference type="SUPFAM" id="SSF55681">
    <property type="entry name" value="Class II aaRS and biotin synthetases"/>
    <property type="match status" value="1"/>
</dbReference>
<gene>
    <name evidence="8" type="primary">lplA</name>
    <name evidence="8" type="ORF">A9Y57_01110</name>
</gene>
<dbReference type="InterPro" id="IPR004143">
    <property type="entry name" value="BPL_LPL_catalytic"/>
</dbReference>
<dbReference type="EC" id="6.3.1.20" evidence="3"/>
<dbReference type="AlphaFoldDB" id="A0A0E2UA82"/>
<evidence type="ECO:0000313" key="9">
    <source>
        <dbReference type="Proteomes" id="UP000217465"/>
    </source>
</evidence>
<dbReference type="RefSeq" id="WP_003104209.1">
    <property type="nucleotide sequence ID" value="NZ_BAWT01000002.1"/>
</dbReference>
<dbReference type="GO" id="GO:0017118">
    <property type="term" value="F:lipoyltransferase activity"/>
    <property type="evidence" value="ECO:0007669"/>
    <property type="project" value="TreeGrafter"/>
</dbReference>
<dbReference type="GeneID" id="61420274"/>
<evidence type="ECO:0000256" key="1">
    <source>
        <dbReference type="ARBA" id="ARBA00005085"/>
    </source>
</evidence>
<dbReference type="InterPro" id="IPR045864">
    <property type="entry name" value="aa-tRNA-synth_II/BPL/LPL"/>
</dbReference>
<organism evidence="8 9">
    <name type="scientific">Streptococcus parauberis</name>
    <dbReference type="NCBI Taxonomy" id="1348"/>
    <lineage>
        <taxon>Bacteria</taxon>
        <taxon>Bacillati</taxon>
        <taxon>Bacillota</taxon>
        <taxon>Bacilli</taxon>
        <taxon>Lactobacillales</taxon>
        <taxon>Streptococcaceae</taxon>
        <taxon>Streptococcus</taxon>
    </lineage>
</organism>
<evidence type="ECO:0000256" key="2">
    <source>
        <dbReference type="ARBA" id="ARBA00005124"/>
    </source>
</evidence>
<evidence type="ECO:0000256" key="3">
    <source>
        <dbReference type="ARBA" id="ARBA00012367"/>
    </source>
</evidence>
<evidence type="ECO:0000256" key="6">
    <source>
        <dbReference type="ARBA" id="ARBA00022840"/>
    </source>
</evidence>
<dbReference type="Pfam" id="PF10437">
    <property type="entry name" value="Lip_prot_lig_C"/>
    <property type="match status" value="1"/>
</dbReference>
<dbReference type="Pfam" id="PF21948">
    <property type="entry name" value="LplA-B_cat"/>
    <property type="match status" value="1"/>
</dbReference>
<dbReference type="GO" id="GO:0005524">
    <property type="term" value="F:ATP binding"/>
    <property type="evidence" value="ECO:0007669"/>
    <property type="project" value="UniProtKB-KW"/>
</dbReference>
<dbReference type="InterPro" id="IPR004562">
    <property type="entry name" value="LipoylTrfase_LipoateP_Ligase"/>
</dbReference>
<dbReference type="CDD" id="cd16443">
    <property type="entry name" value="LplA"/>
    <property type="match status" value="1"/>
</dbReference>
<comment type="pathway">
    <text evidence="2">Protein modification; protein lipoylation via exogenous pathway; protein N(6)-(lipoyl)lysine from lipoate: step 1/2.</text>
</comment>
<name>A0A0E2UA82_9STRE</name>
<proteinExistence type="predicted"/>
<dbReference type="NCBIfam" id="TIGR00545">
    <property type="entry name" value="lipoyltrans"/>
    <property type="match status" value="1"/>
</dbReference>
<comment type="pathway">
    <text evidence="1">Protein modification; protein lipoylation via exogenous pathway; protein N(6)-(lipoyl)lysine from lipoate: step 2/2.</text>
</comment>
<dbReference type="Proteomes" id="UP000217465">
    <property type="component" value="Unassembled WGS sequence"/>
</dbReference>
<keyword evidence="6" id="KW-0067">ATP-binding</keyword>